<evidence type="ECO:0000313" key="3">
    <source>
        <dbReference type="EMBL" id="GES95360.1"/>
    </source>
</evidence>
<sequence>MTLPKRHNQSRSGLARDLPEAPAGHHLRPNLRTSDLAICPSQDKPLHYYCYPKIDDDDHQAVLYCLGSNYLHAGSWISYFNVSNSVALPYPEFRELYFNCLGLNYTRS</sequence>
<proteinExistence type="predicted"/>
<dbReference type="EMBL" id="BEXD01004365">
    <property type="protein sequence ID" value="GBC10227.1"/>
    <property type="molecule type" value="Genomic_DNA"/>
</dbReference>
<name>A0A2Z6SQ95_9GLOM</name>
<accession>A0A2Z6SQ95</accession>
<reference evidence="3" key="2">
    <citation type="submission" date="2019-10" db="EMBL/GenBank/DDBJ databases">
        <title>Conservation and host-specific expression of non-tandemly repeated heterogenous ribosome RNA gene in arbuscular mycorrhizal fungi.</title>
        <authorList>
            <person name="Maeda T."/>
            <person name="Kobayashi Y."/>
            <person name="Nakagawa T."/>
            <person name="Ezawa T."/>
            <person name="Yamaguchi K."/>
            <person name="Bino T."/>
            <person name="Nishimoto Y."/>
            <person name="Shigenobu S."/>
            <person name="Kawaguchi M."/>
        </authorList>
    </citation>
    <scope>NUCLEOTIDE SEQUENCE</scope>
    <source>
        <strain evidence="3">HR1</strain>
    </source>
</reference>
<reference evidence="2 4" key="1">
    <citation type="submission" date="2017-11" db="EMBL/GenBank/DDBJ databases">
        <title>The genome of Rhizophagus clarus HR1 reveals common genetic basis of auxotrophy among arbuscular mycorrhizal fungi.</title>
        <authorList>
            <person name="Kobayashi Y."/>
        </authorList>
    </citation>
    <scope>NUCLEOTIDE SEQUENCE [LARGE SCALE GENOMIC DNA]</scope>
    <source>
        <strain evidence="2 4">HR1</strain>
    </source>
</reference>
<keyword evidence="4" id="KW-1185">Reference proteome</keyword>
<evidence type="ECO:0000313" key="4">
    <source>
        <dbReference type="Proteomes" id="UP000247702"/>
    </source>
</evidence>
<protein>
    <submittedName>
        <fullName evidence="2">Uncharacterized protein</fullName>
    </submittedName>
</protein>
<evidence type="ECO:0000256" key="1">
    <source>
        <dbReference type="SAM" id="MobiDB-lite"/>
    </source>
</evidence>
<gene>
    <name evidence="3" type="ORF">RCL2_002203500</name>
    <name evidence="2" type="ORF">RclHR1_09450011</name>
</gene>
<comment type="caution">
    <text evidence="2">The sequence shown here is derived from an EMBL/GenBank/DDBJ whole genome shotgun (WGS) entry which is preliminary data.</text>
</comment>
<dbReference type="AlphaFoldDB" id="A0A2Z6SQ95"/>
<dbReference type="Proteomes" id="UP000615446">
    <property type="component" value="Unassembled WGS sequence"/>
</dbReference>
<organism evidence="2 4">
    <name type="scientific">Rhizophagus clarus</name>
    <dbReference type="NCBI Taxonomy" id="94130"/>
    <lineage>
        <taxon>Eukaryota</taxon>
        <taxon>Fungi</taxon>
        <taxon>Fungi incertae sedis</taxon>
        <taxon>Mucoromycota</taxon>
        <taxon>Glomeromycotina</taxon>
        <taxon>Glomeromycetes</taxon>
        <taxon>Glomerales</taxon>
        <taxon>Glomeraceae</taxon>
        <taxon>Rhizophagus</taxon>
    </lineage>
</organism>
<dbReference type="Proteomes" id="UP000247702">
    <property type="component" value="Unassembled WGS sequence"/>
</dbReference>
<evidence type="ECO:0000313" key="2">
    <source>
        <dbReference type="EMBL" id="GBC10227.1"/>
    </source>
</evidence>
<dbReference type="EMBL" id="BLAL01000242">
    <property type="protein sequence ID" value="GES95360.1"/>
    <property type="molecule type" value="Genomic_DNA"/>
</dbReference>
<feature type="region of interest" description="Disordered" evidence="1">
    <location>
        <begin position="1"/>
        <end position="28"/>
    </location>
</feature>